<keyword evidence="1" id="KW-0472">Membrane</keyword>
<keyword evidence="1" id="KW-1133">Transmembrane helix</keyword>
<evidence type="ECO:0000313" key="2">
    <source>
        <dbReference type="EMBL" id="MCY9183390.1"/>
    </source>
</evidence>
<gene>
    <name evidence="2" type="ORF">MOF03_01785</name>
</gene>
<dbReference type="AlphaFoldDB" id="A0A9Q4EGT6"/>
<accession>A0A9Q4EGT6</accession>
<comment type="caution">
    <text evidence="2">The sequence shown here is derived from an EMBL/GenBank/DDBJ whole genome shotgun (WGS) entry which is preliminary data.</text>
</comment>
<dbReference type="RefSeq" id="WP_268496516.1">
    <property type="nucleotide sequence ID" value="NZ_JALAVZ010000002.1"/>
</dbReference>
<reference evidence="2" key="1">
    <citation type="submission" date="2022-02" db="EMBL/GenBank/DDBJ databases">
        <title>Crop Bioprotection Bacillus Genome Sequencing.</title>
        <authorList>
            <person name="Dunlap C."/>
        </authorList>
    </citation>
    <scope>NUCLEOTIDE SEQUENCE</scope>
    <source>
        <strain evidence="2">EC49O2N-C10</strain>
    </source>
</reference>
<dbReference type="EMBL" id="JALAWA010000001">
    <property type="protein sequence ID" value="MCY9183390.1"/>
    <property type="molecule type" value="Genomic_DNA"/>
</dbReference>
<proteinExistence type="predicted"/>
<protein>
    <submittedName>
        <fullName evidence="2">Uncharacterized protein</fullName>
    </submittedName>
</protein>
<evidence type="ECO:0000313" key="3">
    <source>
        <dbReference type="Proteomes" id="UP001073053"/>
    </source>
</evidence>
<name>A0A9Q4EGT6_9BACI</name>
<organism evidence="2 3">
    <name type="scientific">Bacillus halotolerans</name>
    <dbReference type="NCBI Taxonomy" id="260554"/>
    <lineage>
        <taxon>Bacteria</taxon>
        <taxon>Bacillati</taxon>
        <taxon>Bacillota</taxon>
        <taxon>Bacilli</taxon>
        <taxon>Bacillales</taxon>
        <taxon>Bacillaceae</taxon>
        <taxon>Bacillus</taxon>
    </lineage>
</organism>
<sequence length="45" mass="4892">MNQGYSTVSPITGGFILQFADWSTVFIVLAGIGCFYFCHGSDRIA</sequence>
<feature type="transmembrane region" description="Helical" evidence="1">
    <location>
        <begin position="15"/>
        <end position="38"/>
    </location>
</feature>
<dbReference type="Proteomes" id="UP001073053">
    <property type="component" value="Unassembled WGS sequence"/>
</dbReference>
<keyword evidence="1" id="KW-0812">Transmembrane</keyword>
<evidence type="ECO:0000256" key="1">
    <source>
        <dbReference type="SAM" id="Phobius"/>
    </source>
</evidence>